<dbReference type="OrthoDB" id="4181857at2"/>
<evidence type="ECO:0000313" key="11">
    <source>
        <dbReference type="EMBL" id="ADJ50654.1"/>
    </source>
</evidence>
<reference evidence="11 12" key="1">
    <citation type="journal article" date="2010" name="Cell Res.">
        <title>Complete genome sequence of the rifamycin SV-producing Amycolatopsis mediterranei U32 revealed its genetic characteristics in phylogeny and metabolism.</title>
        <authorList>
            <person name="Zhao W."/>
            <person name="Zhong Y."/>
            <person name="Yuan H."/>
            <person name="Wang J."/>
            <person name="Zheng H."/>
            <person name="Wang Y."/>
            <person name="Cen X."/>
            <person name="Xu F."/>
            <person name="Bai J."/>
            <person name="Han X."/>
            <person name="Lu G."/>
            <person name="Zhu Y."/>
            <person name="Shao Z."/>
            <person name="Yan H."/>
            <person name="Li C."/>
            <person name="Peng N."/>
            <person name="Zhang Z."/>
            <person name="Zhang Y."/>
            <person name="Lin W."/>
            <person name="Fan Y."/>
            <person name="Qin Z."/>
            <person name="Hu Y."/>
            <person name="Zhu B."/>
            <person name="Wang S."/>
            <person name="Ding X."/>
            <person name="Zhao G.P."/>
        </authorList>
    </citation>
    <scope>NUCLEOTIDE SEQUENCE [LARGE SCALE GENOMIC DNA]</scope>
    <source>
        <strain evidence="12">U-32</strain>
    </source>
</reference>
<keyword evidence="5" id="KW-0378">Hydrolase</keyword>
<dbReference type="InterPro" id="IPR006311">
    <property type="entry name" value="TAT_signal"/>
</dbReference>
<evidence type="ECO:0000256" key="2">
    <source>
        <dbReference type="ARBA" id="ARBA00009717"/>
    </source>
</evidence>
<dbReference type="EC" id="3.1.4.3" evidence="3"/>
<dbReference type="GeneID" id="92876564"/>
<feature type="domain" description="Bacterial phospholipase C C-terminal" evidence="10">
    <location>
        <begin position="490"/>
        <end position="570"/>
    </location>
</feature>
<dbReference type="PANTHER" id="PTHR31956:SF1">
    <property type="entry name" value="NON-SPECIFIC PHOSPHOLIPASE C1"/>
    <property type="match status" value="1"/>
</dbReference>
<keyword evidence="4" id="KW-0134">Cell wall</keyword>
<sequence length="649" mass="70518">MGRIRRRTVLGGAAAATVAGALPVACAPVPRTGKIDDVRHVVVLMQENRSFDHYYGTMAGVRGFGDRAALRDVFRQRGDKGAPVLPFHLDTSVVDGQDLHELPHDWNSTHRAWNGGAYDRWTAAKSPMTMGYFTREDLPFQHALASAFTLCDNYFCSIQGPTHPNRLYHWTGTIDPDGLAGGPATHNAPDYEPSFRWTTYPERLEAAGVSWRIYANDEERGVPEHFVGDYGDNPLWLFQNFHDALYSMDPAKRRLAERANLRKQLAPDSGKGKDLDHVLAEFIADCAAGTLPAVSWVVAPYGYCEHPAARPVDGAAYLQRLLKALWDKPELWESTVVFINYDENDGFFDHVVPPTPPPGTPGEYLPGNRPEKGEPSGPPVPIGLGPRVPMTVVSPWSRGGWVNSQVFDHTSVLRFLETWTGVREPNISAWRRAICGDLTSCFDFRAPDTTIPLLPDANALRAEADRTQARLPKPGLGPGALVQDPGTAKARPLPYQPVAWVTAEAAVLRLHLANHGTQALQLAAYAYHAGGTSQRFDVGPGASMAGEIAHGGTYDVAVHGPNGFLVEASGGLGLDAAVTFTPAPALRVTVTNGGPAPVTLNDVTLPPGGSHDFPVPARNGWYDVTFETPGWRRRFAGHLEDGRPSRTGP</sequence>
<dbReference type="CDD" id="cd16014">
    <property type="entry name" value="PLC"/>
    <property type="match status" value="1"/>
</dbReference>
<evidence type="ECO:0000256" key="9">
    <source>
        <dbReference type="SAM" id="SignalP"/>
    </source>
</evidence>
<comment type="catalytic activity">
    <reaction evidence="7">
        <text>a 1,2-diacyl-sn-glycero-3-phosphocholine + H2O = phosphocholine + a 1,2-diacyl-sn-glycerol + H(+)</text>
        <dbReference type="Rhea" id="RHEA:10604"/>
        <dbReference type="ChEBI" id="CHEBI:15377"/>
        <dbReference type="ChEBI" id="CHEBI:15378"/>
        <dbReference type="ChEBI" id="CHEBI:17815"/>
        <dbReference type="ChEBI" id="CHEBI:57643"/>
        <dbReference type="ChEBI" id="CHEBI:295975"/>
        <dbReference type="EC" id="3.1.4.3"/>
    </reaction>
    <physiologicalReaction direction="left-to-right" evidence="7">
        <dbReference type="Rhea" id="RHEA:10605"/>
    </physiologicalReaction>
</comment>
<organism evidence="11 12">
    <name type="scientific">Amycolatopsis mediterranei (strain U-32)</name>
    <dbReference type="NCBI Taxonomy" id="749927"/>
    <lineage>
        <taxon>Bacteria</taxon>
        <taxon>Bacillati</taxon>
        <taxon>Actinomycetota</taxon>
        <taxon>Actinomycetes</taxon>
        <taxon>Pseudonocardiales</taxon>
        <taxon>Pseudonocardiaceae</taxon>
        <taxon>Amycolatopsis</taxon>
    </lineage>
</organism>
<keyword evidence="6" id="KW-0843">Virulence</keyword>
<dbReference type="InterPro" id="IPR017767">
    <property type="entry name" value="PC-PLC"/>
</dbReference>
<evidence type="ECO:0000256" key="3">
    <source>
        <dbReference type="ARBA" id="ARBA00012018"/>
    </source>
</evidence>
<evidence type="ECO:0000256" key="7">
    <source>
        <dbReference type="ARBA" id="ARBA00048421"/>
    </source>
</evidence>
<comment type="similarity">
    <text evidence="2">Belongs to the bacterial phospholipase C family.</text>
</comment>
<proteinExistence type="inferred from homology"/>
<dbReference type="Gene3D" id="3.40.720.10">
    <property type="entry name" value="Alkaline Phosphatase, subunit A"/>
    <property type="match status" value="2"/>
</dbReference>
<feature type="region of interest" description="Disordered" evidence="8">
    <location>
        <begin position="353"/>
        <end position="383"/>
    </location>
</feature>
<dbReference type="Pfam" id="PF05506">
    <property type="entry name" value="PLipase_C_C"/>
    <property type="match status" value="1"/>
</dbReference>
<feature type="signal peptide" evidence="9">
    <location>
        <begin position="1"/>
        <end position="27"/>
    </location>
</feature>
<dbReference type="HOGENOM" id="CLU_008770_1_0_11"/>
<dbReference type="InterPro" id="IPR007312">
    <property type="entry name" value="Phosphoesterase"/>
</dbReference>
<evidence type="ECO:0000256" key="5">
    <source>
        <dbReference type="ARBA" id="ARBA00022801"/>
    </source>
</evidence>
<dbReference type="RefSeq" id="WP_013230673.1">
    <property type="nucleotide sequence ID" value="NC_014318.1"/>
</dbReference>
<dbReference type="PATRIC" id="fig|749927.5.peg.9306"/>
<name>A0A0H3DLR9_AMYMU</name>
<dbReference type="eggNOG" id="COG3511">
    <property type="taxonomic scope" value="Bacteria"/>
</dbReference>
<evidence type="ECO:0000256" key="6">
    <source>
        <dbReference type="ARBA" id="ARBA00023026"/>
    </source>
</evidence>
<protein>
    <recommendedName>
        <fullName evidence="3">phospholipase C</fullName>
        <ecNumber evidence="3">3.1.4.3</ecNumber>
    </recommendedName>
</protein>
<dbReference type="InterPro" id="IPR008475">
    <property type="entry name" value="PLipase_C_C"/>
</dbReference>
<dbReference type="GO" id="GO:0016042">
    <property type="term" value="P:lipid catabolic process"/>
    <property type="evidence" value="ECO:0007669"/>
    <property type="project" value="InterPro"/>
</dbReference>
<dbReference type="PROSITE" id="PS51318">
    <property type="entry name" value="TAT"/>
    <property type="match status" value="1"/>
</dbReference>
<dbReference type="Pfam" id="PF04185">
    <property type="entry name" value="Phosphoesterase"/>
    <property type="match status" value="1"/>
</dbReference>
<gene>
    <name evidence="11" type="primary">plcC</name>
    <name evidence="11" type="ordered locus">AMED_8964</name>
</gene>
<evidence type="ECO:0000256" key="1">
    <source>
        <dbReference type="ARBA" id="ARBA00004191"/>
    </source>
</evidence>
<dbReference type="Proteomes" id="UP000000328">
    <property type="component" value="Chromosome"/>
</dbReference>
<dbReference type="PANTHER" id="PTHR31956">
    <property type="entry name" value="NON-SPECIFIC PHOSPHOLIPASE C4-RELATED"/>
    <property type="match status" value="1"/>
</dbReference>
<evidence type="ECO:0000256" key="8">
    <source>
        <dbReference type="SAM" id="MobiDB-lite"/>
    </source>
</evidence>
<dbReference type="EMBL" id="CP002000">
    <property type="protein sequence ID" value="ADJ50654.1"/>
    <property type="molecule type" value="Genomic_DNA"/>
</dbReference>
<comment type="subcellular location">
    <subcellularLocation>
        <location evidence="1">Secreted</location>
        <location evidence="1">Cell wall</location>
    </subcellularLocation>
</comment>
<evidence type="ECO:0000259" key="10">
    <source>
        <dbReference type="Pfam" id="PF05506"/>
    </source>
</evidence>
<keyword evidence="4" id="KW-0964">Secreted</keyword>
<accession>A0A0H3DLR9</accession>
<dbReference type="KEGG" id="amd:AMED_8964"/>
<keyword evidence="9" id="KW-0732">Signal</keyword>
<feature type="chain" id="PRO_5002607752" description="phospholipase C" evidence="9">
    <location>
        <begin position="28"/>
        <end position="649"/>
    </location>
</feature>
<dbReference type="GO" id="GO:0034480">
    <property type="term" value="F:phosphatidylcholine phospholipase C activity"/>
    <property type="evidence" value="ECO:0007669"/>
    <property type="project" value="UniProtKB-EC"/>
</dbReference>
<dbReference type="InterPro" id="IPR017850">
    <property type="entry name" value="Alkaline_phosphatase_core_sf"/>
</dbReference>
<dbReference type="AlphaFoldDB" id="A0A0H3DLR9"/>
<dbReference type="NCBIfam" id="TIGR03396">
    <property type="entry name" value="PC_PLC"/>
    <property type="match status" value="1"/>
</dbReference>
<evidence type="ECO:0000313" key="12">
    <source>
        <dbReference type="Proteomes" id="UP000000328"/>
    </source>
</evidence>
<evidence type="ECO:0000256" key="4">
    <source>
        <dbReference type="ARBA" id="ARBA00022512"/>
    </source>
</evidence>